<comment type="similarity">
    <text evidence="2">Belongs to the adenylyl cyclase class-3 family.</text>
</comment>
<name>A0AAW6RG77_GORRU</name>
<evidence type="ECO:0000256" key="1">
    <source>
        <dbReference type="ARBA" id="ARBA00004651"/>
    </source>
</evidence>
<dbReference type="GO" id="GO:0006171">
    <property type="term" value="P:cAMP biosynthetic process"/>
    <property type="evidence" value="ECO:0007669"/>
    <property type="project" value="TreeGrafter"/>
</dbReference>
<keyword evidence="3" id="KW-1003">Cell membrane</keyword>
<sequence>MHVGDAVAARAIEEEPTLGGELREVAVLFIDLIGSTSLSQTHPPDRIVALLNDFFACVVSTAELHDGFVNKFEGDAALVVFGAPLPHDGASGAALRTARSLSVPTSSSTVDSTRASGSHTASAWLAMSVRRIASNTPSSAIR</sequence>
<gene>
    <name evidence="6" type="ORF">QBL07_23420</name>
</gene>
<dbReference type="RefSeq" id="WP_083877555.1">
    <property type="nucleotide sequence ID" value="NZ_CP136136.1"/>
</dbReference>
<organism evidence="6">
    <name type="scientific">Gordonia rubripertincta</name>
    <name type="common">Rhodococcus corallinus</name>
    <dbReference type="NCBI Taxonomy" id="36822"/>
    <lineage>
        <taxon>Bacteria</taxon>
        <taxon>Bacillati</taxon>
        <taxon>Actinomycetota</taxon>
        <taxon>Actinomycetes</taxon>
        <taxon>Mycobacteriales</taxon>
        <taxon>Gordoniaceae</taxon>
        <taxon>Gordonia</taxon>
    </lineage>
</organism>
<dbReference type="InterPro" id="IPR029787">
    <property type="entry name" value="Nucleotide_cyclase"/>
</dbReference>
<dbReference type="GO" id="GO:0004016">
    <property type="term" value="F:adenylate cyclase activity"/>
    <property type="evidence" value="ECO:0007669"/>
    <property type="project" value="UniProtKB-ARBA"/>
</dbReference>
<dbReference type="PROSITE" id="PS50125">
    <property type="entry name" value="GUANYLATE_CYCLASE_2"/>
    <property type="match status" value="1"/>
</dbReference>
<dbReference type="GO" id="GO:0005886">
    <property type="term" value="C:plasma membrane"/>
    <property type="evidence" value="ECO:0007669"/>
    <property type="project" value="UniProtKB-SubCell"/>
</dbReference>
<protein>
    <submittedName>
        <fullName evidence="6">Adenylate/guanylate cyclase domain-containing protein</fullName>
        <ecNumber evidence="6">4.6.1.-</ecNumber>
    </submittedName>
</protein>
<keyword evidence="4" id="KW-0472">Membrane</keyword>
<evidence type="ECO:0000256" key="2">
    <source>
        <dbReference type="ARBA" id="ARBA00005381"/>
    </source>
</evidence>
<dbReference type="SUPFAM" id="SSF55073">
    <property type="entry name" value="Nucleotide cyclase"/>
    <property type="match status" value="1"/>
</dbReference>
<dbReference type="PANTHER" id="PTHR43081">
    <property type="entry name" value="ADENYLATE CYCLASE, TERMINAL-DIFFERENTIATION SPECIFIC-RELATED"/>
    <property type="match status" value="1"/>
</dbReference>
<dbReference type="AlphaFoldDB" id="A0AAW6RG77"/>
<dbReference type="Pfam" id="PF00211">
    <property type="entry name" value="Guanylate_cyc"/>
    <property type="match status" value="1"/>
</dbReference>
<dbReference type="InterPro" id="IPR001054">
    <property type="entry name" value="A/G_cyclase"/>
</dbReference>
<dbReference type="GO" id="GO:0035556">
    <property type="term" value="P:intracellular signal transduction"/>
    <property type="evidence" value="ECO:0007669"/>
    <property type="project" value="InterPro"/>
</dbReference>
<comment type="caution">
    <text evidence="6">The sequence shown here is derived from an EMBL/GenBank/DDBJ whole genome shotgun (WGS) entry which is preliminary data.</text>
</comment>
<evidence type="ECO:0000313" key="6">
    <source>
        <dbReference type="EMBL" id="MDG6783767.1"/>
    </source>
</evidence>
<comment type="subcellular location">
    <subcellularLocation>
        <location evidence="1">Cell membrane</location>
        <topology evidence="1">Multi-pass membrane protein</topology>
    </subcellularLocation>
</comment>
<evidence type="ECO:0000256" key="4">
    <source>
        <dbReference type="ARBA" id="ARBA00023136"/>
    </source>
</evidence>
<keyword evidence="6" id="KW-0456">Lyase</keyword>
<dbReference type="Gene3D" id="3.30.70.1230">
    <property type="entry name" value="Nucleotide cyclase"/>
    <property type="match status" value="1"/>
</dbReference>
<dbReference type="PANTHER" id="PTHR43081:SF17">
    <property type="entry name" value="BLL5647 PROTEIN"/>
    <property type="match status" value="1"/>
</dbReference>
<feature type="domain" description="Guanylate cyclase" evidence="5">
    <location>
        <begin position="26"/>
        <end position="84"/>
    </location>
</feature>
<evidence type="ECO:0000259" key="5">
    <source>
        <dbReference type="PROSITE" id="PS50125"/>
    </source>
</evidence>
<dbReference type="EC" id="4.6.1.-" evidence="6"/>
<dbReference type="EMBL" id="JARUXG010000030">
    <property type="protein sequence ID" value="MDG6783767.1"/>
    <property type="molecule type" value="Genomic_DNA"/>
</dbReference>
<accession>A0AAW6RG77</accession>
<reference evidence="6" key="1">
    <citation type="submission" date="2023-04" db="EMBL/GenBank/DDBJ databases">
        <title>Characterization and analysis of the complete genome of Gordonia rubripertincta 112, the degrader of aromatic and aliphatic compounds.</title>
        <authorList>
            <person name="Frantsuzova E."/>
            <person name="Bogun A."/>
            <person name="Delegan Y."/>
        </authorList>
    </citation>
    <scope>NUCLEOTIDE SEQUENCE</scope>
    <source>
        <strain evidence="6">112</strain>
    </source>
</reference>
<dbReference type="CDD" id="cd07302">
    <property type="entry name" value="CHD"/>
    <property type="match status" value="1"/>
</dbReference>
<dbReference type="InterPro" id="IPR050697">
    <property type="entry name" value="Adenylyl/Guanylyl_Cyclase_3/4"/>
</dbReference>
<evidence type="ECO:0000256" key="3">
    <source>
        <dbReference type="ARBA" id="ARBA00022475"/>
    </source>
</evidence>
<proteinExistence type="inferred from homology"/>